<accession>G0V5L8</accession>
<evidence type="ECO:0000256" key="4">
    <source>
        <dbReference type="ARBA" id="ARBA00023136"/>
    </source>
</evidence>
<keyword evidence="4 5" id="KW-0472">Membrane</keyword>
<keyword evidence="7" id="KW-1185">Reference proteome</keyword>
<dbReference type="GO" id="GO:0005783">
    <property type="term" value="C:endoplasmic reticulum"/>
    <property type="evidence" value="ECO:0007669"/>
    <property type="project" value="TreeGrafter"/>
</dbReference>
<dbReference type="PANTHER" id="PTHR12703">
    <property type="entry name" value="TRANSMEMBRANE PROTEIN 33"/>
    <property type="match status" value="1"/>
</dbReference>
<evidence type="ECO:0000256" key="2">
    <source>
        <dbReference type="ARBA" id="ARBA00022692"/>
    </source>
</evidence>
<feature type="transmembrane region" description="Helical" evidence="5">
    <location>
        <begin position="129"/>
        <end position="148"/>
    </location>
</feature>
<dbReference type="HOGENOM" id="CLU_074989_0_0_1"/>
<protein>
    <submittedName>
        <fullName evidence="6">Uncharacterized protein</fullName>
    </submittedName>
</protein>
<dbReference type="InParanoid" id="G0V5L8"/>
<keyword evidence="3 5" id="KW-1133">Transmembrane helix</keyword>
<evidence type="ECO:0000256" key="3">
    <source>
        <dbReference type="ARBA" id="ARBA00022989"/>
    </source>
</evidence>
<dbReference type="Proteomes" id="UP000001640">
    <property type="component" value="Chromosome 1"/>
</dbReference>
<dbReference type="EMBL" id="HE576752">
    <property type="protein sequence ID" value="CCC66756.1"/>
    <property type="molecule type" value="Genomic_DNA"/>
</dbReference>
<dbReference type="GO" id="GO:0071786">
    <property type="term" value="P:endoplasmic reticulum tubular network organization"/>
    <property type="evidence" value="ECO:0007669"/>
    <property type="project" value="TreeGrafter"/>
</dbReference>
<keyword evidence="2 5" id="KW-0812">Transmembrane</keyword>
<proteinExistence type="predicted"/>
<name>G0V5L8_NAUCA</name>
<dbReference type="PANTHER" id="PTHR12703:SF3">
    <property type="entry name" value="ABR032WP"/>
    <property type="match status" value="1"/>
</dbReference>
<feature type="transmembrane region" description="Helical" evidence="5">
    <location>
        <begin position="31"/>
        <end position="55"/>
    </location>
</feature>
<sequence length="279" mass="33155">MTKPKTIKIIRKKTLQEKTDPLAKQKLIWTIGHYMTLGLGAFFTITYFFHVLLFFKYRSWKWLFLRVNKHYSIIGGTRWYQSILRWLPQLAYRLSLVGVFLSGSITMLQNWNGLNPTWYDLLSSVNAQSMLMALLWFIGGGKSFYRLFPFMILSYMHLLNKENEFTTDDEKSSDEWTMQNKDLLHLIAYAEMFIFVTLLLDTILLKTGSSGVLLVVYLGIYWLRLNFSPYAQITFLRTLNKFDEQIPAKHKNKWEIIKRFIYLKMKEHEKRSRMYASTA</sequence>
<feature type="transmembrane region" description="Helical" evidence="5">
    <location>
        <begin position="90"/>
        <end position="109"/>
    </location>
</feature>
<dbReference type="OMA" id="WLRLNFS"/>
<dbReference type="GO" id="GO:0016020">
    <property type="term" value="C:membrane"/>
    <property type="evidence" value="ECO:0007669"/>
    <property type="project" value="UniProtKB-SubCell"/>
</dbReference>
<evidence type="ECO:0000313" key="6">
    <source>
        <dbReference type="EMBL" id="CCC66756.1"/>
    </source>
</evidence>
<dbReference type="InterPro" id="IPR051645">
    <property type="entry name" value="PER33/POM33_regulator"/>
</dbReference>
<evidence type="ECO:0000256" key="5">
    <source>
        <dbReference type="SAM" id="Phobius"/>
    </source>
</evidence>
<dbReference type="KEGG" id="ncs:NCAS_0A01980"/>
<evidence type="ECO:0000256" key="1">
    <source>
        <dbReference type="ARBA" id="ARBA00004141"/>
    </source>
</evidence>
<dbReference type="eggNOG" id="ENOG502QRJ1">
    <property type="taxonomic scope" value="Eukaryota"/>
</dbReference>
<gene>
    <name evidence="6" type="primary">NCAS0A01980</name>
    <name evidence="6" type="ordered locus">NCAS_0A01980</name>
</gene>
<dbReference type="GeneID" id="96900245"/>
<feature type="transmembrane region" description="Helical" evidence="5">
    <location>
        <begin position="183"/>
        <end position="204"/>
    </location>
</feature>
<dbReference type="OrthoDB" id="5581259at2759"/>
<dbReference type="FunCoup" id="G0V5L8">
    <property type="interactions" value="76"/>
</dbReference>
<dbReference type="RefSeq" id="XP_003673147.1">
    <property type="nucleotide sequence ID" value="XM_003673099.1"/>
</dbReference>
<feature type="transmembrane region" description="Helical" evidence="5">
    <location>
        <begin position="210"/>
        <end position="227"/>
    </location>
</feature>
<comment type="subcellular location">
    <subcellularLocation>
        <location evidence="1">Membrane</location>
        <topology evidence="1">Multi-pass membrane protein</topology>
    </subcellularLocation>
</comment>
<dbReference type="AlphaFoldDB" id="G0V5L8"/>
<evidence type="ECO:0000313" key="7">
    <source>
        <dbReference type="Proteomes" id="UP000001640"/>
    </source>
</evidence>
<organism evidence="6 7">
    <name type="scientific">Naumovozyma castellii</name>
    <name type="common">Yeast</name>
    <name type="synonym">Saccharomyces castellii</name>
    <dbReference type="NCBI Taxonomy" id="27288"/>
    <lineage>
        <taxon>Eukaryota</taxon>
        <taxon>Fungi</taxon>
        <taxon>Dikarya</taxon>
        <taxon>Ascomycota</taxon>
        <taxon>Saccharomycotina</taxon>
        <taxon>Saccharomycetes</taxon>
        <taxon>Saccharomycetales</taxon>
        <taxon>Saccharomycetaceae</taxon>
        <taxon>Naumovozyma</taxon>
    </lineage>
</organism>
<dbReference type="GO" id="GO:0061024">
    <property type="term" value="P:membrane organization"/>
    <property type="evidence" value="ECO:0007669"/>
    <property type="project" value="TreeGrafter"/>
</dbReference>
<reference evidence="6 7" key="1">
    <citation type="journal article" date="2011" name="Proc. Natl. Acad. Sci. U.S.A.">
        <title>Evolutionary erosion of yeast sex chromosomes by mating-type switching accidents.</title>
        <authorList>
            <person name="Gordon J.L."/>
            <person name="Armisen D."/>
            <person name="Proux-Wera E."/>
            <person name="Oheigeartaigh S.S."/>
            <person name="Byrne K.P."/>
            <person name="Wolfe K.H."/>
        </authorList>
    </citation>
    <scope>NUCLEOTIDE SEQUENCE [LARGE SCALE GENOMIC DNA]</scope>
    <source>
        <strain evidence="7">ATCC 76901 / BCRC 22586 / CBS 4309 / NBRC 1992 / NRRL Y-12630</strain>
    </source>
</reference>
<reference key="2">
    <citation type="submission" date="2011-08" db="EMBL/GenBank/DDBJ databases">
        <title>Genome sequence of Naumovozyma castellii.</title>
        <authorList>
            <person name="Gordon J.L."/>
            <person name="Armisen D."/>
            <person name="Proux-Wera E."/>
            <person name="OhEigeartaigh S.S."/>
            <person name="Byrne K.P."/>
            <person name="Wolfe K.H."/>
        </authorList>
    </citation>
    <scope>NUCLEOTIDE SEQUENCE</scope>
    <source>
        <strain>Type strain:CBS 4309</strain>
    </source>
</reference>